<dbReference type="CDD" id="cd01647">
    <property type="entry name" value="RT_LTR"/>
    <property type="match status" value="1"/>
</dbReference>
<dbReference type="AlphaFoldDB" id="A0A8B8BBR3"/>
<evidence type="ECO:0000256" key="1">
    <source>
        <dbReference type="ARBA" id="ARBA00023268"/>
    </source>
</evidence>
<evidence type="ECO:0000313" key="3">
    <source>
        <dbReference type="Proteomes" id="UP000694844"/>
    </source>
</evidence>
<keyword evidence="3" id="KW-1185">Reference proteome</keyword>
<dbReference type="SUPFAM" id="SSF53098">
    <property type="entry name" value="Ribonuclease H-like"/>
    <property type="match status" value="1"/>
</dbReference>
<dbReference type="InterPro" id="IPR043128">
    <property type="entry name" value="Rev_trsase/Diguanyl_cyclase"/>
</dbReference>
<dbReference type="InterPro" id="IPR012337">
    <property type="entry name" value="RNaseH-like_sf"/>
</dbReference>
<gene>
    <name evidence="4" type="primary">LOC111109068</name>
</gene>
<dbReference type="InterPro" id="IPR001584">
    <property type="entry name" value="Integrase_cat-core"/>
</dbReference>
<dbReference type="Gene3D" id="3.30.70.270">
    <property type="match status" value="2"/>
</dbReference>
<dbReference type="OrthoDB" id="116078at2759"/>
<dbReference type="GO" id="GO:0003676">
    <property type="term" value="F:nucleic acid binding"/>
    <property type="evidence" value="ECO:0007669"/>
    <property type="project" value="InterPro"/>
</dbReference>
<dbReference type="KEGG" id="cvn:111109068"/>
<evidence type="ECO:0000313" key="4">
    <source>
        <dbReference type="RefSeq" id="XP_022300865.1"/>
    </source>
</evidence>
<dbReference type="InterPro" id="IPR043502">
    <property type="entry name" value="DNA/RNA_pol_sf"/>
</dbReference>
<protein>
    <submittedName>
        <fullName evidence="4">Uncharacterized protein LOC111109068</fullName>
    </submittedName>
</protein>
<organism evidence="3 4">
    <name type="scientific">Crassostrea virginica</name>
    <name type="common">Eastern oyster</name>
    <dbReference type="NCBI Taxonomy" id="6565"/>
    <lineage>
        <taxon>Eukaryota</taxon>
        <taxon>Metazoa</taxon>
        <taxon>Spiralia</taxon>
        <taxon>Lophotrochozoa</taxon>
        <taxon>Mollusca</taxon>
        <taxon>Bivalvia</taxon>
        <taxon>Autobranchia</taxon>
        <taxon>Pteriomorphia</taxon>
        <taxon>Ostreida</taxon>
        <taxon>Ostreoidea</taxon>
        <taxon>Ostreidae</taxon>
        <taxon>Crassostrea</taxon>
    </lineage>
</organism>
<dbReference type="SUPFAM" id="SSF56672">
    <property type="entry name" value="DNA/RNA polymerases"/>
    <property type="match status" value="1"/>
</dbReference>
<dbReference type="RefSeq" id="XP_022300865.1">
    <property type="nucleotide sequence ID" value="XM_022445157.1"/>
</dbReference>
<sequence length="467" mass="52993">MAVLLLPFLLTKLKLKELEWHFEWKVLPLAEAVPTQELPVHLQDLLERSSEEHTEEQRSQLAELLTEFQDVFARNECLDTRSGHVWFSKLNANSTFHQIKIRPEDQRKTAFVTRYGLYKFARMGFGICNAPATFFPDHDFGADFEDHSANLRRVIACFREFDLKFKLEKCALFQRRVEFLGSQVSPQCVEMGDSYDEAVWNWAAPRSTNDEEMFLVLALPTPNGEFVLDQDKSSEVIEAELFQIQDGQKKTIAYGSLSLCTEQRIYCTIRKELLSVLSQYHIVIQHRPGRRQCNADALSRLPVPPGGCGTRLDVHTSDMPCGDCPKCKRPHDNWNAFAEVVNDVGLLSKPGCWSCKPDMGEFQNPEISEADAGGEESGADLAVESVIRQPSISEITLGDEFVLVMVDQLTKLVECIPLSSQTVEVTDTAAVNDFFSRFGCPFQIFTNQVRNLENKLFRAVCELLQVH</sequence>
<name>A0A8B8BBR3_CRAVI</name>
<dbReference type="Proteomes" id="UP000694844">
    <property type="component" value="Chromosome 8"/>
</dbReference>
<dbReference type="GeneID" id="111109068"/>
<proteinExistence type="predicted"/>
<dbReference type="InterPro" id="IPR050951">
    <property type="entry name" value="Retrovirus_Pol_polyprotein"/>
</dbReference>
<dbReference type="GO" id="GO:0003824">
    <property type="term" value="F:catalytic activity"/>
    <property type="evidence" value="ECO:0007669"/>
    <property type="project" value="UniProtKB-KW"/>
</dbReference>
<dbReference type="Pfam" id="PF17919">
    <property type="entry name" value="RT_RNaseH_2"/>
    <property type="match status" value="1"/>
</dbReference>
<dbReference type="PROSITE" id="PS50994">
    <property type="entry name" value="INTEGRASE"/>
    <property type="match status" value="1"/>
</dbReference>
<dbReference type="GO" id="GO:0015074">
    <property type="term" value="P:DNA integration"/>
    <property type="evidence" value="ECO:0007669"/>
    <property type="project" value="InterPro"/>
</dbReference>
<accession>A0A8B8BBR3</accession>
<feature type="domain" description="Integrase catalytic" evidence="2">
    <location>
        <begin position="361"/>
        <end position="467"/>
    </location>
</feature>
<dbReference type="PANTHER" id="PTHR37984">
    <property type="entry name" value="PROTEIN CBG26694"/>
    <property type="match status" value="1"/>
</dbReference>
<evidence type="ECO:0000259" key="2">
    <source>
        <dbReference type="PROSITE" id="PS50994"/>
    </source>
</evidence>
<dbReference type="Gene3D" id="3.30.420.10">
    <property type="entry name" value="Ribonuclease H-like superfamily/Ribonuclease H"/>
    <property type="match status" value="1"/>
</dbReference>
<dbReference type="InterPro" id="IPR041577">
    <property type="entry name" value="RT_RNaseH_2"/>
</dbReference>
<keyword evidence="1" id="KW-0511">Multifunctional enzyme</keyword>
<dbReference type="InterPro" id="IPR036397">
    <property type="entry name" value="RNaseH_sf"/>
</dbReference>
<dbReference type="PANTHER" id="PTHR37984:SF5">
    <property type="entry name" value="PROTEIN NYNRIN-LIKE"/>
    <property type="match status" value="1"/>
</dbReference>
<reference evidence="4" key="1">
    <citation type="submission" date="2025-08" db="UniProtKB">
        <authorList>
            <consortium name="RefSeq"/>
        </authorList>
    </citation>
    <scope>IDENTIFICATION</scope>
    <source>
        <tissue evidence="4">Whole sample</tissue>
    </source>
</reference>
<dbReference type="Gene3D" id="3.10.10.10">
    <property type="entry name" value="HIV Type 1 Reverse Transcriptase, subunit A, domain 1"/>
    <property type="match status" value="1"/>
</dbReference>